<dbReference type="EMBL" id="MK036891">
    <property type="protein sequence ID" value="QDY98172.1"/>
    <property type="molecule type" value="Genomic_DNA"/>
</dbReference>
<reference evidence="1" key="1">
    <citation type="submission" date="2018-10" db="EMBL/GenBank/DDBJ databases">
        <authorList>
            <person name="Zhou D."/>
            <person name="Yin Z."/>
            <person name="Feng J."/>
        </authorList>
    </citation>
    <scope>NUCLEOTIDE SEQUENCE</scope>
    <source>
        <strain evidence="1">16005813</strain>
        <plasmid evidence="1">p16005813A</plasmid>
    </source>
</reference>
<evidence type="ECO:0000313" key="1">
    <source>
        <dbReference type="EMBL" id="QDY98172.1"/>
    </source>
</evidence>
<protein>
    <submittedName>
        <fullName evidence="1">Uncharacterized protein</fullName>
    </submittedName>
</protein>
<proteinExistence type="predicted"/>
<geneLocation type="plasmid" evidence="1">
    <name>p16005813A</name>
</geneLocation>
<dbReference type="AlphaFoldDB" id="A0A5B8KHT1"/>
<sequence>MSEKVASLTWVKSYIRLLELHHWFAQHYKKINALELKLPA</sequence>
<name>A0A5B8KHT1_9ENTR</name>
<organism evidence="1">
    <name type="scientific">Leclercia adecarboxylata</name>
    <dbReference type="NCBI Taxonomy" id="83655"/>
    <lineage>
        <taxon>Bacteria</taxon>
        <taxon>Pseudomonadati</taxon>
        <taxon>Pseudomonadota</taxon>
        <taxon>Gammaproteobacteria</taxon>
        <taxon>Enterobacterales</taxon>
        <taxon>Enterobacteriaceae</taxon>
        <taxon>Leclercia</taxon>
    </lineage>
</organism>
<accession>A0A5B8KHT1</accession>
<keyword evidence="1" id="KW-0614">Plasmid</keyword>